<gene>
    <name evidence="3" type="ORF">PACLA_8A034427</name>
</gene>
<evidence type="ECO:0000256" key="1">
    <source>
        <dbReference type="ARBA" id="ARBA00004613"/>
    </source>
</evidence>
<protein>
    <submittedName>
        <fullName evidence="3">Tissue inhibitor of metalloproteases</fullName>
    </submittedName>
</protein>
<dbReference type="OrthoDB" id="10018662at2759"/>
<dbReference type="PANTHER" id="PTHR11844:SF33">
    <property type="entry name" value="TISSUE INHIBITOR OF METALLOPROTEINASE"/>
    <property type="match status" value="1"/>
</dbReference>
<dbReference type="GO" id="GO:0051045">
    <property type="term" value="P:negative regulation of membrane protein ectodomain proteolysis"/>
    <property type="evidence" value="ECO:0007669"/>
    <property type="project" value="TreeGrafter"/>
</dbReference>
<organism evidence="3 4">
    <name type="scientific">Paramuricea clavata</name>
    <name type="common">Red gorgonian</name>
    <name type="synonym">Violescent sea-whip</name>
    <dbReference type="NCBI Taxonomy" id="317549"/>
    <lineage>
        <taxon>Eukaryota</taxon>
        <taxon>Metazoa</taxon>
        <taxon>Cnidaria</taxon>
        <taxon>Anthozoa</taxon>
        <taxon>Octocorallia</taxon>
        <taxon>Malacalcyonacea</taxon>
        <taxon>Plexauridae</taxon>
        <taxon>Paramuricea</taxon>
    </lineage>
</organism>
<dbReference type="InterPro" id="IPR027465">
    <property type="entry name" value="TIMP_C"/>
</dbReference>
<dbReference type="GO" id="GO:0008191">
    <property type="term" value="F:metalloendopeptidase inhibitor activity"/>
    <property type="evidence" value="ECO:0007669"/>
    <property type="project" value="InterPro"/>
</dbReference>
<accession>A0A7D9D4W9</accession>
<keyword evidence="4" id="KW-1185">Reference proteome</keyword>
<dbReference type="InterPro" id="IPR008993">
    <property type="entry name" value="TIMP-like_OB-fold"/>
</dbReference>
<evidence type="ECO:0000313" key="4">
    <source>
        <dbReference type="Proteomes" id="UP001152795"/>
    </source>
</evidence>
<dbReference type="InterPro" id="IPR001820">
    <property type="entry name" value="TIMP"/>
</dbReference>
<dbReference type="GO" id="GO:0031012">
    <property type="term" value="C:extracellular matrix"/>
    <property type="evidence" value="ECO:0007669"/>
    <property type="project" value="TreeGrafter"/>
</dbReference>
<dbReference type="PANTHER" id="PTHR11844">
    <property type="entry name" value="METALLOPROTEASE INHIBITOR"/>
    <property type="match status" value="1"/>
</dbReference>
<dbReference type="GO" id="GO:0002020">
    <property type="term" value="F:protease binding"/>
    <property type="evidence" value="ECO:0007669"/>
    <property type="project" value="TreeGrafter"/>
</dbReference>
<dbReference type="GO" id="GO:0005615">
    <property type="term" value="C:extracellular space"/>
    <property type="evidence" value="ECO:0007669"/>
    <property type="project" value="TreeGrafter"/>
</dbReference>
<comment type="subcellular location">
    <subcellularLocation>
        <location evidence="1">Secreted</location>
    </subcellularLocation>
</comment>
<dbReference type="AlphaFoldDB" id="A0A7D9D4W9"/>
<dbReference type="Proteomes" id="UP001152795">
    <property type="component" value="Unassembled WGS sequence"/>
</dbReference>
<name>A0A7D9D4W9_PARCT</name>
<dbReference type="Pfam" id="PF00965">
    <property type="entry name" value="TIMP"/>
    <property type="match status" value="1"/>
</dbReference>
<dbReference type="Gene3D" id="2.40.50.120">
    <property type="match status" value="1"/>
</dbReference>
<dbReference type="SUPFAM" id="SSF50242">
    <property type="entry name" value="TIMP-like"/>
    <property type="match status" value="1"/>
</dbReference>
<dbReference type="EMBL" id="CACRXK020000004">
    <property type="protein sequence ID" value="CAB3976606.1"/>
    <property type="molecule type" value="Genomic_DNA"/>
</dbReference>
<reference evidence="3" key="1">
    <citation type="submission" date="2020-04" db="EMBL/GenBank/DDBJ databases">
        <authorList>
            <person name="Alioto T."/>
            <person name="Alioto T."/>
            <person name="Gomez Garrido J."/>
        </authorList>
    </citation>
    <scope>NUCLEOTIDE SEQUENCE</scope>
    <source>
        <strain evidence="3">A484AB</strain>
    </source>
</reference>
<evidence type="ECO:0000313" key="3">
    <source>
        <dbReference type="EMBL" id="CAB3976606.1"/>
    </source>
</evidence>
<keyword evidence="2" id="KW-0964">Secreted</keyword>
<evidence type="ECO:0000256" key="2">
    <source>
        <dbReference type="ARBA" id="ARBA00022525"/>
    </source>
</evidence>
<proteinExistence type="predicted"/>
<comment type="caution">
    <text evidence="3">The sequence shown here is derived from an EMBL/GenBank/DDBJ whole genome shotgun (WGS) entry which is preliminary data.</text>
</comment>
<sequence>MSGSVVCLMLFVACLCLLQQAQGSFMMIHPQKMFCDADYVFKFKAMQMVEDNNAGRTKRMVPGGNRQPKKQMVEVQRIYKGEKMMMPMMKLQRDTDTPVDSFSAATKIEAGIQLGMYQKEFKKNEKCVFFGKMFRYRNDTMMPASSQKMMANLGNTMVESSITKIMRRGLRRKYAKGCKQGCKVRTVYWNTTTKSKEFCDWNVNQFRPPQIDCRKTTQFCYRGKDGYCQWKATKDYKKCLKRNKLP</sequence>
<dbReference type="Gene3D" id="3.90.370.10">
    <property type="entry name" value="Tissue inhibitor of metalloproteinase-1. Chain B, domain 1"/>
    <property type="match status" value="1"/>
</dbReference>